<gene>
    <name evidence="12" type="ORF">SAMN04490244_11015</name>
</gene>
<dbReference type="RefSeq" id="WP_092695287.1">
    <property type="nucleotide sequence ID" value="NZ_FOGU01000010.1"/>
</dbReference>
<dbReference type="InterPro" id="IPR050505">
    <property type="entry name" value="WDR55/POC1"/>
</dbReference>
<evidence type="ECO:0000256" key="7">
    <source>
        <dbReference type="ARBA" id="ARBA00023004"/>
    </source>
</evidence>
<name>A0A1H9WC49_9RHOB</name>
<dbReference type="AlphaFoldDB" id="A0A1H9WC49"/>
<dbReference type="PANTHER" id="PTHR44019">
    <property type="entry name" value="WD REPEAT-CONTAINING PROTEIN 55"/>
    <property type="match status" value="1"/>
</dbReference>
<feature type="repeat" description="WD" evidence="8">
    <location>
        <begin position="100"/>
        <end position="131"/>
    </location>
</feature>
<feature type="repeat" description="WD" evidence="8">
    <location>
        <begin position="24"/>
        <end position="55"/>
    </location>
</feature>
<dbReference type="InterPro" id="IPR015943">
    <property type="entry name" value="WD40/YVTN_repeat-like_dom_sf"/>
</dbReference>
<feature type="domain" description="Cytochrome c" evidence="11">
    <location>
        <begin position="322"/>
        <end position="424"/>
    </location>
</feature>
<dbReference type="SUPFAM" id="SSF46626">
    <property type="entry name" value="Cytochrome c"/>
    <property type="match status" value="1"/>
</dbReference>
<dbReference type="Proteomes" id="UP000198885">
    <property type="component" value="Unassembled WGS sequence"/>
</dbReference>
<dbReference type="InterPro" id="IPR036909">
    <property type="entry name" value="Cyt_c-like_dom_sf"/>
</dbReference>
<evidence type="ECO:0000256" key="1">
    <source>
        <dbReference type="ARBA" id="ARBA00022448"/>
    </source>
</evidence>
<dbReference type="CDD" id="cd00200">
    <property type="entry name" value="WD40"/>
    <property type="match status" value="1"/>
</dbReference>
<sequence>MRLAALCLALAPAAPVAAGEFHTLEGHGGPVMDIAVSPNDGRIATASFDNALGLWTDRSPRWLDGHAAAVNTVTFTDDGVISGGDDFDVLVWTAGTPARRDGHEGKVMDIAVAPDGSIAASASWDGSVGLWPLPDGPARFLTGHDAAVNAVAFSADGSRLFSAGADGTIRVWDVATGTERRQLVRHGFGINRIVLDEDAGWLAYGAVDGVTRVTDVESGAAIVDLSLDRRPILALAADPQGTQLAIGDGEGFITVVDTTDWSIRRDFRAAERGPIWALAFSPDGTNILAGGLDPKVYSWPIATMDTYQAMASGDESFLRAPETMENGERQFVRKCSICHSLTPGSARRAGPTLYGLFGRPAGSVGDYAYSEALIHTDIVWDDTTIDALFDLGPDHYIPGSKMPMQRITGSDDRSDLIAYLRRATAPEERRE</sequence>
<evidence type="ECO:0000256" key="4">
    <source>
        <dbReference type="ARBA" id="ARBA00022723"/>
    </source>
</evidence>
<protein>
    <submittedName>
        <fullName evidence="12">Cytochrome c</fullName>
    </submittedName>
</protein>
<dbReference type="OrthoDB" id="9805828at2"/>
<feature type="repeat" description="WD" evidence="8">
    <location>
        <begin position="141"/>
        <end position="182"/>
    </location>
</feature>
<evidence type="ECO:0000256" key="3">
    <source>
        <dbReference type="ARBA" id="ARBA00022617"/>
    </source>
</evidence>
<dbReference type="SMART" id="SM00320">
    <property type="entry name" value="WD40"/>
    <property type="match status" value="7"/>
</dbReference>
<dbReference type="STRING" id="641238.SAMN04490244_11015"/>
<evidence type="ECO:0000256" key="2">
    <source>
        <dbReference type="ARBA" id="ARBA00022574"/>
    </source>
</evidence>
<dbReference type="InterPro" id="IPR009056">
    <property type="entry name" value="Cyt_c-like_dom"/>
</dbReference>
<accession>A0A1H9WC49</accession>
<keyword evidence="4 9" id="KW-0479">Metal-binding</keyword>
<keyword evidence="1" id="KW-0813">Transport</keyword>
<dbReference type="GO" id="GO:0046872">
    <property type="term" value="F:metal ion binding"/>
    <property type="evidence" value="ECO:0007669"/>
    <property type="project" value="UniProtKB-KW"/>
</dbReference>
<feature type="repeat" description="WD" evidence="8">
    <location>
        <begin position="63"/>
        <end position="92"/>
    </location>
</feature>
<keyword evidence="5" id="KW-0677">Repeat</keyword>
<feature type="signal peptide" evidence="10">
    <location>
        <begin position="1"/>
        <end position="18"/>
    </location>
</feature>
<feature type="chain" id="PRO_5011749602" evidence="10">
    <location>
        <begin position="19"/>
        <end position="431"/>
    </location>
</feature>
<dbReference type="PRINTS" id="PR00604">
    <property type="entry name" value="CYTCHRMECIAB"/>
</dbReference>
<evidence type="ECO:0000259" key="11">
    <source>
        <dbReference type="PROSITE" id="PS51007"/>
    </source>
</evidence>
<dbReference type="PROSITE" id="PS50082">
    <property type="entry name" value="WD_REPEATS_2"/>
    <property type="match status" value="5"/>
</dbReference>
<evidence type="ECO:0000256" key="8">
    <source>
        <dbReference type="PROSITE-ProRule" id="PRU00221"/>
    </source>
</evidence>
<dbReference type="GO" id="GO:0009055">
    <property type="term" value="F:electron transfer activity"/>
    <property type="evidence" value="ECO:0007669"/>
    <property type="project" value="InterPro"/>
</dbReference>
<evidence type="ECO:0000256" key="5">
    <source>
        <dbReference type="ARBA" id="ARBA00022737"/>
    </source>
</evidence>
<dbReference type="EMBL" id="FOGU01000010">
    <property type="protein sequence ID" value="SES31043.1"/>
    <property type="molecule type" value="Genomic_DNA"/>
</dbReference>
<dbReference type="PROSITE" id="PS00678">
    <property type="entry name" value="WD_REPEATS_1"/>
    <property type="match status" value="1"/>
</dbReference>
<feature type="repeat" description="WD" evidence="8">
    <location>
        <begin position="268"/>
        <end position="309"/>
    </location>
</feature>
<dbReference type="PROSITE" id="PS51007">
    <property type="entry name" value="CYTC"/>
    <property type="match status" value="1"/>
</dbReference>
<dbReference type="Gene3D" id="2.130.10.10">
    <property type="entry name" value="YVTN repeat-like/Quinoprotein amine dehydrogenase"/>
    <property type="match status" value="2"/>
</dbReference>
<evidence type="ECO:0000256" key="9">
    <source>
        <dbReference type="PROSITE-ProRule" id="PRU00433"/>
    </source>
</evidence>
<keyword evidence="13" id="KW-1185">Reference proteome</keyword>
<dbReference type="Gene3D" id="1.10.760.10">
    <property type="entry name" value="Cytochrome c-like domain"/>
    <property type="match status" value="1"/>
</dbReference>
<dbReference type="PANTHER" id="PTHR44019:SF8">
    <property type="entry name" value="POC1 CENTRIOLAR PROTEIN HOMOLOG"/>
    <property type="match status" value="1"/>
</dbReference>
<dbReference type="SUPFAM" id="SSF50978">
    <property type="entry name" value="WD40 repeat-like"/>
    <property type="match status" value="1"/>
</dbReference>
<evidence type="ECO:0000313" key="13">
    <source>
        <dbReference type="Proteomes" id="UP000198885"/>
    </source>
</evidence>
<keyword evidence="6" id="KW-0249">Electron transport</keyword>
<dbReference type="Pfam" id="PF00400">
    <property type="entry name" value="WD40"/>
    <property type="match status" value="5"/>
</dbReference>
<proteinExistence type="predicted"/>
<reference evidence="12 13" key="1">
    <citation type="submission" date="2016-10" db="EMBL/GenBank/DDBJ databases">
        <authorList>
            <person name="de Groot N.N."/>
        </authorList>
    </citation>
    <scope>NUCLEOTIDE SEQUENCE [LARGE SCALE GENOMIC DNA]</scope>
    <source>
        <strain evidence="12 13">DSM 23042</strain>
    </source>
</reference>
<dbReference type="PROSITE" id="PS50294">
    <property type="entry name" value="WD_REPEATS_REGION"/>
    <property type="match status" value="4"/>
</dbReference>
<dbReference type="InterPro" id="IPR001680">
    <property type="entry name" value="WD40_rpt"/>
</dbReference>
<keyword evidence="2 8" id="KW-0853">WD repeat</keyword>
<organism evidence="12 13">
    <name type="scientific">Tranquillimonas rosea</name>
    <dbReference type="NCBI Taxonomy" id="641238"/>
    <lineage>
        <taxon>Bacteria</taxon>
        <taxon>Pseudomonadati</taxon>
        <taxon>Pseudomonadota</taxon>
        <taxon>Alphaproteobacteria</taxon>
        <taxon>Rhodobacterales</taxon>
        <taxon>Roseobacteraceae</taxon>
        <taxon>Tranquillimonas</taxon>
    </lineage>
</organism>
<keyword evidence="7 9" id="KW-0408">Iron</keyword>
<evidence type="ECO:0000256" key="6">
    <source>
        <dbReference type="ARBA" id="ARBA00022982"/>
    </source>
</evidence>
<evidence type="ECO:0000256" key="10">
    <source>
        <dbReference type="SAM" id="SignalP"/>
    </source>
</evidence>
<keyword evidence="10" id="KW-0732">Signal</keyword>
<keyword evidence="3 9" id="KW-0349">Heme</keyword>
<dbReference type="InterPro" id="IPR036322">
    <property type="entry name" value="WD40_repeat_dom_sf"/>
</dbReference>
<dbReference type="GO" id="GO:0020037">
    <property type="term" value="F:heme binding"/>
    <property type="evidence" value="ECO:0007669"/>
    <property type="project" value="InterPro"/>
</dbReference>
<dbReference type="InterPro" id="IPR002327">
    <property type="entry name" value="Cyt_c_1A/1B"/>
</dbReference>
<dbReference type="Pfam" id="PF00034">
    <property type="entry name" value="Cytochrom_C"/>
    <property type="match status" value="1"/>
</dbReference>
<dbReference type="InterPro" id="IPR019775">
    <property type="entry name" value="WD40_repeat_CS"/>
</dbReference>
<evidence type="ECO:0000313" key="12">
    <source>
        <dbReference type="EMBL" id="SES31043.1"/>
    </source>
</evidence>